<dbReference type="InterPro" id="IPR001509">
    <property type="entry name" value="Epimerase_deHydtase"/>
</dbReference>
<evidence type="ECO:0000313" key="5">
    <source>
        <dbReference type="Proteomes" id="UP000319212"/>
    </source>
</evidence>
<protein>
    <submittedName>
        <fullName evidence="4">NAD(P)-dependent oxidoreductase</fullName>
    </submittedName>
</protein>
<dbReference type="Gene3D" id="3.40.50.720">
    <property type="entry name" value="NAD(P)-binding Rossmann-like Domain"/>
    <property type="match status" value="1"/>
</dbReference>
<dbReference type="Proteomes" id="UP000319212">
    <property type="component" value="Unassembled WGS sequence"/>
</dbReference>
<dbReference type="EMBL" id="RCZI01000003">
    <property type="protein sequence ID" value="TPG27826.1"/>
    <property type="molecule type" value="Genomic_DNA"/>
</dbReference>
<dbReference type="OrthoDB" id="9801056at2"/>
<evidence type="ECO:0000259" key="3">
    <source>
        <dbReference type="Pfam" id="PF01370"/>
    </source>
</evidence>
<dbReference type="Pfam" id="PF01370">
    <property type="entry name" value="Epimerase"/>
    <property type="match status" value="1"/>
</dbReference>
<keyword evidence="2" id="KW-0119">Carbohydrate metabolism</keyword>
<dbReference type="SUPFAM" id="SSF51735">
    <property type="entry name" value="NAD(P)-binding Rossmann-fold domains"/>
    <property type="match status" value="1"/>
</dbReference>
<name>A0A502DUE5_9BURK</name>
<keyword evidence="1" id="KW-0521">NADP</keyword>
<dbReference type="RefSeq" id="WP_140842806.1">
    <property type="nucleotide sequence ID" value="NZ_RCZI01000003.1"/>
</dbReference>
<dbReference type="PANTHER" id="PTHR43103">
    <property type="entry name" value="NUCLEOSIDE-DIPHOSPHATE-SUGAR EPIMERASE"/>
    <property type="match status" value="1"/>
</dbReference>
<reference evidence="4 5" key="1">
    <citation type="journal article" date="2019" name="Environ. Microbiol.">
        <title>Species interactions and distinct microbial communities in high Arctic permafrost affected cryosols are associated with the CH4 and CO2 gas fluxes.</title>
        <authorList>
            <person name="Altshuler I."/>
            <person name="Hamel J."/>
            <person name="Turney S."/>
            <person name="Magnuson E."/>
            <person name="Levesque R."/>
            <person name="Greer C."/>
            <person name="Whyte L.G."/>
        </authorList>
    </citation>
    <scope>NUCLEOTIDE SEQUENCE [LARGE SCALE GENOMIC DNA]</scope>
    <source>
        <strain evidence="4 5">S06.C</strain>
    </source>
</reference>
<evidence type="ECO:0000256" key="2">
    <source>
        <dbReference type="ARBA" id="ARBA00023277"/>
    </source>
</evidence>
<dbReference type="InterPro" id="IPR036291">
    <property type="entry name" value="NAD(P)-bd_dom_sf"/>
</dbReference>
<evidence type="ECO:0000313" key="4">
    <source>
        <dbReference type="EMBL" id="TPG27826.1"/>
    </source>
</evidence>
<dbReference type="PANTHER" id="PTHR43103:SF3">
    <property type="entry name" value="ADP-L-GLYCERO-D-MANNO-HEPTOSE-6-EPIMERASE"/>
    <property type="match status" value="1"/>
</dbReference>
<comment type="caution">
    <text evidence="4">The sequence shown here is derived from an EMBL/GenBank/DDBJ whole genome shotgun (WGS) entry which is preliminary data.</text>
</comment>
<evidence type="ECO:0000256" key="1">
    <source>
        <dbReference type="ARBA" id="ARBA00022857"/>
    </source>
</evidence>
<gene>
    <name evidence="4" type="ORF">EAH82_13895</name>
</gene>
<dbReference type="AlphaFoldDB" id="A0A502DUE5"/>
<dbReference type="CDD" id="cd08946">
    <property type="entry name" value="SDR_e"/>
    <property type="match status" value="1"/>
</dbReference>
<proteinExistence type="predicted"/>
<organism evidence="4 5">
    <name type="scientific">Variovorax guangxiensis</name>
    <dbReference type="NCBI Taxonomy" id="1775474"/>
    <lineage>
        <taxon>Bacteria</taxon>
        <taxon>Pseudomonadati</taxon>
        <taxon>Pseudomonadota</taxon>
        <taxon>Betaproteobacteria</taxon>
        <taxon>Burkholderiales</taxon>
        <taxon>Comamonadaceae</taxon>
        <taxon>Variovorax</taxon>
    </lineage>
</organism>
<sequence length="330" mass="35407">MKKTLVFGGAGFVGLNIAERLLTDGEAVVLFDRLPLPEAAIKAFAALPGALEVVQGDVTDIDAISRAMTRDIDTVVLGSAVTADAARETRDPETILQVNLMALTPILRAARDAGVRRVINLSSAAAYGQAAVGVARVDEDTPPQPTGLYGITKLTSEMIGGRLADLWSMDFVSLRLSGVFGPWERATGVRDTTSPQFQITEAARRGTPALLARPGLRDWVYAPDVARAVHWVARASALKHRIYNVSAPESWSALAWGEQLAALRPGFECRLVNKGEAPTIDLHAPVDRAPLSVARLQAELGWQAGFGMAASAWHLDAWCRRNESPAKESP</sequence>
<accession>A0A502DUE5</accession>
<feature type="domain" description="NAD-dependent epimerase/dehydratase" evidence="3">
    <location>
        <begin position="5"/>
        <end position="245"/>
    </location>
</feature>